<evidence type="ECO:0000256" key="1">
    <source>
        <dbReference type="ARBA" id="ARBA00023015"/>
    </source>
</evidence>
<evidence type="ECO:0000259" key="5">
    <source>
        <dbReference type="PROSITE" id="PS51078"/>
    </source>
</evidence>
<dbReference type="GO" id="GO:0045892">
    <property type="term" value="P:negative regulation of DNA-templated transcription"/>
    <property type="evidence" value="ECO:0007669"/>
    <property type="project" value="TreeGrafter"/>
</dbReference>
<dbReference type="Pfam" id="PF09339">
    <property type="entry name" value="HTH_IclR"/>
    <property type="match status" value="1"/>
</dbReference>
<evidence type="ECO:0000259" key="4">
    <source>
        <dbReference type="PROSITE" id="PS51077"/>
    </source>
</evidence>
<keyword evidence="1" id="KW-0805">Transcription regulation</keyword>
<sequence length="258" mass="28728">MGENTKTDTRRLKSVEQSFTIVEYLRERDGATLTEIADDLEMPVSTAHIHLSTLLDTGYVVKVDGEYDCSFRFLATGGEMRDTMALFQATKPEIDDLREQLGEHANLTVEENGYAVQLYKSESPDSVDDNAPLGRHLHLHSTATGKAILARLSEERLEAVLEKRGLPAVTENTVTDEDDLRDELRTIRDRGYSINRGEHYPGVCAVATSIVSEPDGVIGAISVSGPLSRMGTDRIEDELVPKLHNKQNIIELKIRQHQ</sequence>
<dbReference type="SUPFAM" id="SSF46785">
    <property type="entry name" value="Winged helix' DNA-binding domain"/>
    <property type="match status" value="1"/>
</dbReference>
<protein>
    <submittedName>
        <fullName evidence="6">IclR family transcriptional regulator</fullName>
    </submittedName>
</protein>
<dbReference type="SUPFAM" id="SSF55781">
    <property type="entry name" value="GAF domain-like"/>
    <property type="match status" value="1"/>
</dbReference>
<keyword evidence="7" id="KW-1185">Reference proteome</keyword>
<dbReference type="PANTHER" id="PTHR30136:SF35">
    <property type="entry name" value="HTH-TYPE TRANSCRIPTIONAL REGULATOR RV1719"/>
    <property type="match status" value="1"/>
</dbReference>
<dbReference type="PROSITE" id="PS51078">
    <property type="entry name" value="ICLR_ED"/>
    <property type="match status" value="1"/>
</dbReference>
<reference evidence="6 7" key="1">
    <citation type="journal article" date="2014" name="PLoS Genet.">
        <title>Phylogenetically driven sequencing of extremely halophilic archaea reveals strategies for static and dynamic osmo-response.</title>
        <authorList>
            <person name="Becker E.A."/>
            <person name="Seitzer P.M."/>
            <person name="Tritt A."/>
            <person name="Larsen D."/>
            <person name="Krusor M."/>
            <person name="Yao A.I."/>
            <person name="Wu D."/>
            <person name="Madern D."/>
            <person name="Eisen J.A."/>
            <person name="Darling A.E."/>
            <person name="Facciotti M.T."/>
        </authorList>
    </citation>
    <scope>NUCLEOTIDE SEQUENCE [LARGE SCALE GENOMIC DNA]</scope>
    <source>
        <strain evidence="6 7">JCM 12255</strain>
    </source>
</reference>
<feature type="domain" description="IclR-ED" evidence="5">
    <location>
        <begin position="72"/>
        <end position="256"/>
    </location>
</feature>
<dbReference type="Gene3D" id="1.10.10.10">
    <property type="entry name" value="Winged helix-like DNA-binding domain superfamily/Winged helix DNA-binding domain"/>
    <property type="match status" value="1"/>
</dbReference>
<dbReference type="Gene3D" id="3.30.450.40">
    <property type="match status" value="1"/>
</dbReference>
<dbReference type="InterPro" id="IPR050707">
    <property type="entry name" value="HTH_MetabolicPath_Reg"/>
</dbReference>
<dbReference type="SMART" id="SM00346">
    <property type="entry name" value="HTH_ICLR"/>
    <property type="match status" value="1"/>
</dbReference>
<dbReference type="STRING" id="1227499.C493_05180"/>
<evidence type="ECO:0000256" key="2">
    <source>
        <dbReference type="ARBA" id="ARBA00023125"/>
    </source>
</evidence>
<dbReference type="RefSeq" id="WP_007258339.1">
    <property type="nucleotide sequence ID" value="NZ_AOHZ01000030.1"/>
</dbReference>
<gene>
    <name evidence="6" type="ORF">C493_05180</name>
</gene>
<comment type="caution">
    <text evidence="6">The sequence shown here is derived from an EMBL/GenBank/DDBJ whole genome shotgun (WGS) entry which is preliminary data.</text>
</comment>
<dbReference type="InterPro" id="IPR036388">
    <property type="entry name" value="WH-like_DNA-bd_sf"/>
</dbReference>
<dbReference type="PATRIC" id="fig|1227499.3.peg.1053"/>
<dbReference type="InterPro" id="IPR014757">
    <property type="entry name" value="Tscrpt_reg_IclR_C"/>
</dbReference>
<evidence type="ECO:0000313" key="6">
    <source>
        <dbReference type="EMBL" id="ELY59016.1"/>
    </source>
</evidence>
<feature type="domain" description="HTH iclR-type" evidence="4">
    <location>
        <begin position="12"/>
        <end position="71"/>
    </location>
</feature>
<accession>L9XC81</accession>
<dbReference type="PROSITE" id="PS51077">
    <property type="entry name" value="HTH_ICLR"/>
    <property type="match status" value="1"/>
</dbReference>
<proteinExistence type="predicted"/>
<keyword evidence="2" id="KW-0238">DNA-binding</keyword>
<dbReference type="OrthoDB" id="14763at2157"/>
<dbReference type="InterPro" id="IPR036390">
    <property type="entry name" value="WH_DNA-bd_sf"/>
</dbReference>
<dbReference type="PANTHER" id="PTHR30136">
    <property type="entry name" value="HELIX-TURN-HELIX TRANSCRIPTIONAL REGULATOR, ICLR FAMILY"/>
    <property type="match status" value="1"/>
</dbReference>
<organism evidence="6 7">
    <name type="scientific">Natronolimnohabitans innermongolicus JCM 12255</name>
    <dbReference type="NCBI Taxonomy" id="1227499"/>
    <lineage>
        <taxon>Archaea</taxon>
        <taxon>Methanobacteriati</taxon>
        <taxon>Methanobacteriota</taxon>
        <taxon>Stenosarchaea group</taxon>
        <taxon>Halobacteria</taxon>
        <taxon>Halobacteriales</taxon>
        <taxon>Natrialbaceae</taxon>
        <taxon>Natronolimnohabitans</taxon>
    </lineage>
</organism>
<dbReference type="InterPro" id="IPR005471">
    <property type="entry name" value="Tscrpt_reg_IclR_N"/>
</dbReference>
<dbReference type="EMBL" id="AOHZ01000030">
    <property type="protein sequence ID" value="ELY59016.1"/>
    <property type="molecule type" value="Genomic_DNA"/>
</dbReference>
<dbReference type="InterPro" id="IPR029016">
    <property type="entry name" value="GAF-like_dom_sf"/>
</dbReference>
<dbReference type="GO" id="GO:0003700">
    <property type="term" value="F:DNA-binding transcription factor activity"/>
    <property type="evidence" value="ECO:0007669"/>
    <property type="project" value="TreeGrafter"/>
</dbReference>
<dbReference type="Proteomes" id="UP000011602">
    <property type="component" value="Unassembled WGS sequence"/>
</dbReference>
<dbReference type="Pfam" id="PF01614">
    <property type="entry name" value="IclR_C"/>
    <property type="match status" value="1"/>
</dbReference>
<dbReference type="AlphaFoldDB" id="L9XC81"/>
<dbReference type="eggNOG" id="arCOG02798">
    <property type="taxonomic scope" value="Archaea"/>
</dbReference>
<evidence type="ECO:0000313" key="7">
    <source>
        <dbReference type="Proteomes" id="UP000011602"/>
    </source>
</evidence>
<keyword evidence="3" id="KW-0804">Transcription</keyword>
<name>L9XC81_9EURY</name>
<evidence type="ECO:0000256" key="3">
    <source>
        <dbReference type="ARBA" id="ARBA00023163"/>
    </source>
</evidence>
<dbReference type="GO" id="GO:0003677">
    <property type="term" value="F:DNA binding"/>
    <property type="evidence" value="ECO:0007669"/>
    <property type="project" value="UniProtKB-KW"/>
</dbReference>